<dbReference type="SMART" id="SM00028">
    <property type="entry name" value="TPR"/>
    <property type="match status" value="2"/>
</dbReference>
<dbReference type="PROSITE" id="PS51257">
    <property type="entry name" value="PROKAR_LIPOPROTEIN"/>
    <property type="match status" value="1"/>
</dbReference>
<evidence type="ECO:0000256" key="6">
    <source>
        <dbReference type="PROSITE-ProRule" id="PRU00339"/>
    </source>
</evidence>
<dbReference type="Gene3D" id="1.10.10.10">
    <property type="entry name" value="Winged helix-like DNA-binding domain superfamily/Winged helix DNA-binding domain"/>
    <property type="match status" value="1"/>
</dbReference>
<comment type="caution">
    <text evidence="9">The sequence shown here is derived from an EMBL/GenBank/DDBJ whole genome shotgun (WGS) entry which is preliminary data.</text>
</comment>
<dbReference type="Pfam" id="PF13424">
    <property type="entry name" value="TPR_12"/>
    <property type="match status" value="1"/>
</dbReference>
<keyword evidence="3" id="KW-0677">Repeat</keyword>
<dbReference type="AlphaFoldDB" id="A0A5C7FX31"/>
<evidence type="ECO:0000256" key="4">
    <source>
        <dbReference type="ARBA" id="ARBA00022803"/>
    </source>
</evidence>
<keyword evidence="4 6" id="KW-0802">TPR repeat</keyword>
<dbReference type="EMBL" id="VOXD01000013">
    <property type="protein sequence ID" value="TXF89496.1"/>
    <property type="molecule type" value="Genomic_DNA"/>
</dbReference>
<feature type="chain" id="PRO_5023103141" evidence="8">
    <location>
        <begin position="28"/>
        <end position="526"/>
    </location>
</feature>
<organism evidence="9 10">
    <name type="scientific">Neolewinella aurantiaca</name>
    <dbReference type="NCBI Taxonomy" id="2602767"/>
    <lineage>
        <taxon>Bacteria</taxon>
        <taxon>Pseudomonadati</taxon>
        <taxon>Bacteroidota</taxon>
        <taxon>Saprospiria</taxon>
        <taxon>Saprospirales</taxon>
        <taxon>Lewinellaceae</taxon>
        <taxon>Neolewinella</taxon>
    </lineage>
</organism>
<comment type="subcellular location">
    <subcellularLocation>
        <location evidence="1">Cytoplasm</location>
    </subcellularLocation>
</comment>
<evidence type="ECO:0000256" key="8">
    <source>
        <dbReference type="SAM" id="SignalP"/>
    </source>
</evidence>
<evidence type="ECO:0000313" key="9">
    <source>
        <dbReference type="EMBL" id="TXF89496.1"/>
    </source>
</evidence>
<dbReference type="InterPro" id="IPR016032">
    <property type="entry name" value="Sig_transdc_resp-reg_C-effctor"/>
</dbReference>
<dbReference type="InterPro" id="IPR019734">
    <property type="entry name" value="TPR_rpt"/>
</dbReference>
<dbReference type="InterPro" id="IPR011990">
    <property type="entry name" value="TPR-like_helical_dom_sf"/>
</dbReference>
<evidence type="ECO:0000256" key="5">
    <source>
        <dbReference type="ARBA" id="ARBA00038253"/>
    </source>
</evidence>
<feature type="transmembrane region" description="Helical" evidence="7">
    <location>
        <begin position="352"/>
        <end position="370"/>
    </location>
</feature>
<sequence>MKSTLSIFSYSASIACTLMLSFCFVSVLTGQANFREDYERENPVPTSAGLPVEERVKVHQEWLEEAIAKEDTLLQILGELYLFYDYVRLNDLTGASTHIIKAEHLAAKSGNEGWQGGVAFRKAHLHTYLREPEKWLNAAQEASRLCALAGDSLCVGESYQSISAAYGYMDSFDLAHHYFELALPLLEKFGEKKHLQTALANYGNLLIGEGEPLKAIAYQKRARDLAREIGNDVNLGRAINNLANAYRMAGNIPKAIAGFEEAIEHNKRIGHYQSVVRNYAGLRQSYQAIGDYKSAIAYQEKYYSLQDSLIGSRTKLKIAELETRFMESEQALELEKSERALIESRRKTERQGTILLALLTLSLIAVIFWWRQNKRQKARIEESKKNLGVVTRLLQEKNEAMMRLQQTVTPHASSDNQLKGGASKPDTSEHINLFNQSILTETDWTEFKAYFDGSFPGYVQRLRSAFPAMTEAEERLFLLLKLNLTSKEISNILGISTSGVKKTRNRLRKKLSLSAEENLEEHVRSF</sequence>
<comment type="similarity">
    <text evidence="5">Belongs to the Rap family.</text>
</comment>
<dbReference type="PANTHER" id="PTHR46630">
    <property type="entry name" value="TETRATRICOPEPTIDE REPEAT PROTEIN 29"/>
    <property type="match status" value="1"/>
</dbReference>
<feature type="signal peptide" evidence="8">
    <location>
        <begin position="1"/>
        <end position="27"/>
    </location>
</feature>
<dbReference type="Gene3D" id="1.25.40.10">
    <property type="entry name" value="Tetratricopeptide repeat domain"/>
    <property type="match status" value="2"/>
</dbReference>
<keyword evidence="8" id="KW-0732">Signal</keyword>
<dbReference type="GO" id="GO:0003677">
    <property type="term" value="F:DNA binding"/>
    <property type="evidence" value="ECO:0007669"/>
    <property type="project" value="InterPro"/>
</dbReference>
<keyword evidence="2" id="KW-0963">Cytoplasm</keyword>
<feature type="repeat" description="TPR" evidence="6">
    <location>
        <begin position="236"/>
        <end position="269"/>
    </location>
</feature>
<dbReference type="OrthoDB" id="9778366at2"/>
<dbReference type="GO" id="GO:0006355">
    <property type="term" value="P:regulation of DNA-templated transcription"/>
    <property type="evidence" value="ECO:0007669"/>
    <property type="project" value="InterPro"/>
</dbReference>
<evidence type="ECO:0000256" key="2">
    <source>
        <dbReference type="ARBA" id="ARBA00022490"/>
    </source>
</evidence>
<dbReference type="InterPro" id="IPR051476">
    <property type="entry name" value="Bac_ResReg_Asp_Phosphatase"/>
</dbReference>
<dbReference type="GO" id="GO:0005737">
    <property type="term" value="C:cytoplasm"/>
    <property type="evidence" value="ECO:0007669"/>
    <property type="project" value="UniProtKB-SubCell"/>
</dbReference>
<gene>
    <name evidence="9" type="ORF">FUA23_09825</name>
</gene>
<keyword evidence="7" id="KW-1133">Transmembrane helix</keyword>
<keyword evidence="7" id="KW-0812">Transmembrane</keyword>
<evidence type="ECO:0000256" key="7">
    <source>
        <dbReference type="SAM" id="Phobius"/>
    </source>
</evidence>
<evidence type="ECO:0000313" key="10">
    <source>
        <dbReference type="Proteomes" id="UP000321907"/>
    </source>
</evidence>
<dbReference type="Proteomes" id="UP000321907">
    <property type="component" value="Unassembled WGS sequence"/>
</dbReference>
<evidence type="ECO:0000256" key="3">
    <source>
        <dbReference type="ARBA" id="ARBA00022737"/>
    </source>
</evidence>
<proteinExistence type="inferred from homology"/>
<keyword evidence="10" id="KW-1185">Reference proteome</keyword>
<reference evidence="9 10" key="1">
    <citation type="submission" date="2019-08" db="EMBL/GenBank/DDBJ databases">
        <title>Lewinella sp. strain SSH13 Genome sequencing and assembly.</title>
        <authorList>
            <person name="Kim I."/>
        </authorList>
    </citation>
    <scope>NUCLEOTIDE SEQUENCE [LARGE SCALE GENOMIC DNA]</scope>
    <source>
        <strain evidence="9 10">SSH13</strain>
    </source>
</reference>
<dbReference type="SUPFAM" id="SSF48452">
    <property type="entry name" value="TPR-like"/>
    <property type="match status" value="1"/>
</dbReference>
<evidence type="ECO:0000256" key="1">
    <source>
        <dbReference type="ARBA" id="ARBA00004496"/>
    </source>
</evidence>
<keyword evidence="7" id="KW-0472">Membrane</keyword>
<dbReference type="SUPFAM" id="SSF46894">
    <property type="entry name" value="C-terminal effector domain of the bipartite response regulators"/>
    <property type="match status" value="1"/>
</dbReference>
<name>A0A5C7FX31_9BACT</name>
<accession>A0A5C7FX31</accession>
<dbReference type="RefSeq" id="WP_147930570.1">
    <property type="nucleotide sequence ID" value="NZ_VOXD01000013.1"/>
</dbReference>
<dbReference type="PROSITE" id="PS50005">
    <property type="entry name" value="TPR"/>
    <property type="match status" value="1"/>
</dbReference>
<dbReference type="PANTHER" id="PTHR46630:SF1">
    <property type="entry name" value="TETRATRICOPEPTIDE REPEAT PROTEIN 29"/>
    <property type="match status" value="1"/>
</dbReference>
<protein>
    <submittedName>
        <fullName evidence="9">Tetratricopeptide repeat protein</fullName>
    </submittedName>
</protein>
<dbReference type="InterPro" id="IPR036388">
    <property type="entry name" value="WH-like_DNA-bd_sf"/>
</dbReference>